<name>A0A5J4UJU8_9EUKA</name>
<gene>
    <name evidence="1" type="ORF">EZS28_033656</name>
</gene>
<dbReference type="Proteomes" id="UP000324800">
    <property type="component" value="Unassembled WGS sequence"/>
</dbReference>
<organism evidence="1 2">
    <name type="scientific">Streblomastix strix</name>
    <dbReference type="NCBI Taxonomy" id="222440"/>
    <lineage>
        <taxon>Eukaryota</taxon>
        <taxon>Metamonada</taxon>
        <taxon>Preaxostyla</taxon>
        <taxon>Oxymonadida</taxon>
        <taxon>Streblomastigidae</taxon>
        <taxon>Streblomastix</taxon>
    </lineage>
</organism>
<comment type="caution">
    <text evidence="1">The sequence shown here is derived from an EMBL/GenBank/DDBJ whole genome shotgun (WGS) entry which is preliminary data.</text>
</comment>
<accession>A0A5J4UJU8</accession>
<protein>
    <submittedName>
        <fullName evidence="1">Uncharacterized protein</fullName>
    </submittedName>
</protein>
<sequence length="244" mass="27524">MLSTNITHRKQDEFGETKGTFTFTSPETSDVNQKLCDNQQLVQNQGIKIEFSSINTPCTENKQKQPPLLISPPNTSLLVAVSQPCTTQQPITPTRFQMMLPQLKSPPYMEMNNDWMLSQATRAAVVGKNKWLLSYYMELIPQLVTSRRWQGSIIYMQPAVQKTAFIGCKDFPDNVFIDLRLVSEEERQLACVGCTVIFGVRLNAASQPFFAAYHPHITSGEGSIYEEDACPIAQRMIKIANHSE</sequence>
<proteinExistence type="predicted"/>
<evidence type="ECO:0000313" key="1">
    <source>
        <dbReference type="EMBL" id="KAA6370818.1"/>
    </source>
</evidence>
<dbReference type="EMBL" id="SNRW01015033">
    <property type="protein sequence ID" value="KAA6370818.1"/>
    <property type="molecule type" value="Genomic_DNA"/>
</dbReference>
<reference evidence="1 2" key="1">
    <citation type="submission" date="2019-03" db="EMBL/GenBank/DDBJ databases">
        <title>Single cell metagenomics reveals metabolic interactions within the superorganism composed of flagellate Streblomastix strix and complex community of Bacteroidetes bacteria on its surface.</title>
        <authorList>
            <person name="Treitli S.C."/>
            <person name="Kolisko M."/>
            <person name="Husnik F."/>
            <person name="Keeling P."/>
            <person name="Hampl V."/>
        </authorList>
    </citation>
    <scope>NUCLEOTIDE SEQUENCE [LARGE SCALE GENOMIC DNA]</scope>
    <source>
        <strain evidence="1">ST1C</strain>
    </source>
</reference>
<dbReference type="AlphaFoldDB" id="A0A5J4UJU8"/>
<evidence type="ECO:0000313" key="2">
    <source>
        <dbReference type="Proteomes" id="UP000324800"/>
    </source>
</evidence>